<dbReference type="PATRIC" id="fig|401562.4.peg.3531"/>
<keyword evidence="1" id="KW-1133">Transmembrane helix</keyword>
<keyword evidence="1" id="KW-0812">Transmembrane</keyword>
<proteinExistence type="predicted"/>
<keyword evidence="1" id="KW-0472">Membrane</keyword>
<evidence type="ECO:0000256" key="1">
    <source>
        <dbReference type="SAM" id="Phobius"/>
    </source>
</evidence>
<reference evidence="2 3" key="1">
    <citation type="journal article" date="2016" name="Front. Microbiol.">
        <title>Genomic Resource of Rice Seed Associated Bacteria.</title>
        <authorList>
            <person name="Midha S."/>
            <person name="Bansal K."/>
            <person name="Sharma S."/>
            <person name="Kumar N."/>
            <person name="Patil P.P."/>
            <person name="Chaudhry V."/>
            <person name="Patil P.B."/>
        </authorList>
    </citation>
    <scope>NUCLEOTIDE SEQUENCE [LARGE SCALE GENOMIC DNA]</scope>
    <source>
        <strain evidence="2 3">NS365</strain>
    </source>
</reference>
<sequence length="282" mass="29224">MEPDCVAIWKVLLMPSRSKRFALAAAGVLTICTLGALGSGFSIEADAGSPTITSNPAGPDVAEVAASQDLAAPFGGNCSEECETSLALLSDSDREGLIDLPSRVQRTLAAIGPIKGDGGTKAAAEVATHLSDPNVEKAAALPGVEETLAAPFEAEGGDVDCTLRWFGFLDQSVRTVGTHRCRIGKAADGAVTIEKLTGERFLVHLAPLNDRFSAYLGRSFLPDQDERDYDLKSPVNAGNANFGNISGLATISGGQIALIGGSELGMSPPDDTFFSVLTLSGR</sequence>
<name>A0A175RJJ3_9HYPH</name>
<keyword evidence="3" id="KW-1185">Reference proteome</keyword>
<gene>
    <name evidence="2" type="ORF">NS365_18025</name>
</gene>
<organism evidence="2 3">
    <name type="scientific">Aureimonas ureilytica</name>
    <dbReference type="NCBI Taxonomy" id="401562"/>
    <lineage>
        <taxon>Bacteria</taxon>
        <taxon>Pseudomonadati</taxon>
        <taxon>Pseudomonadota</taxon>
        <taxon>Alphaproteobacteria</taxon>
        <taxon>Hyphomicrobiales</taxon>
        <taxon>Aurantimonadaceae</taxon>
        <taxon>Aureimonas</taxon>
    </lineage>
</organism>
<dbReference type="AlphaFoldDB" id="A0A175RJJ3"/>
<protein>
    <submittedName>
        <fullName evidence="2">Uncharacterized protein</fullName>
    </submittedName>
</protein>
<evidence type="ECO:0000313" key="3">
    <source>
        <dbReference type="Proteomes" id="UP000078529"/>
    </source>
</evidence>
<dbReference type="Proteomes" id="UP000078529">
    <property type="component" value="Unassembled WGS sequence"/>
</dbReference>
<accession>A0A175RJJ3</accession>
<dbReference type="EMBL" id="LDQA01000051">
    <property type="protein sequence ID" value="KTR03578.1"/>
    <property type="molecule type" value="Genomic_DNA"/>
</dbReference>
<feature type="transmembrane region" description="Helical" evidence="1">
    <location>
        <begin position="21"/>
        <end position="43"/>
    </location>
</feature>
<evidence type="ECO:0000313" key="2">
    <source>
        <dbReference type="EMBL" id="KTR03578.1"/>
    </source>
</evidence>
<comment type="caution">
    <text evidence="2">The sequence shown here is derived from an EMBL/GenBank/DDBJ whole genome shotgun (WGS) entry which is preliminary data.</text>
</comment>